<dbReference type="RefSeq" id="WP_267847061.1">
    <property type="nucleotide sequence ID" value="NZ_JAPMXC010000001.1"/>
</dbReference>
<sequence length="291" mass="30081">MMPLPSPIAPDHLDELRKARARLEHPGFPVKLASMVGAPVEKLLARLPNVAGNLVNDATRAALDKCLALALRTIRKTPVPSGHGSATAPGGAAPGTPAPHGEAVERTSSRFHKLAVAATGAAGGAFGFVSLPVELPVTTTLMFRSIGEIAQAYGEDLSLPDAQLQCLMVLAMGGPATAEDDASYGYFVVRGALAQTVASASAELAGKSAASHGSAFVTKLVHSVAARFSAQVGEQAAAKAIPVVGAVFGAAINTVFISHFQEMARGHFAIRRLERLYGEDAVRQAYERVGG</sequence>
<gene>
    <name evidence="2" type="ORF">OVY01_08685</name>
</gene>
<evidence type="ECO:0000256" key="1">
    <source>
        <dbReference type="SAM" id="MobiDB-lite"/>
    </source>
</evidence>
<feature type="compositionally biased region" description="Low complexity" evidence="1">
    <location>
        <begin position="80"/>
        <end position="101"/>
    </location>
</feature>
<dbReference type="Pfam" id="PF12787">
    <property type="entry name" value="EcsC"/>
    <property type="match status" value="1"/>
</dbReference>
<evidence type="ECO:0000313" key="2">
    <source>
        <dbReference type="EMBL" id="MCY0387308.1"/>
    </source>
</evidence>
<dbReference type="PANTHER" id="PTHR41260">
    <property type="entry name" value="PROTEIN ECSC"/>
    <property type="match status" value="1"/>
</dbReference>
<proteinExistence type="predicted"/>
<dbReference type="Proteomes" id="UP001082899">
    <property type="component" value="Unassembled WGS sequence"/>
</dbReference>
<dbReference type="EMBL" id="JAPMXC010000001">
    <property type="protein sequence ID" value="MCY0387308.1"/>
    <property type="molecule type" value="Genomic_DNA"/>
</dbReference>
<name>A0ABT3ZL91_9BURK</name>
<organism evidence="2 3">
    <name type="scientific">Robbsia betulipollinis</name>
    <dbReference type="NCBI Taxonomy" id="2981849"/>
    <lineage>
        <taxon>Bacteria</taxon>
        <taxon>Pseudomonadati</taxon>
        <taxon>Pseudomonadota</taxon>
        <taxon>Betaproteobacteria</taxon>
        <taxon>Burkholderiales</taxon>
        <taxon>Burkholderiaceae</taxon>
        <taxon>Robbsia</taxon>
    </lineage>
</organism>
<comment type="caution">
    <text evidence="2">The sequence shown here is derived from an EMBL/GenBank/DDBJ whole genome shotgun (WGS) entry which is preliminary data.</text>
</comment>
<dbReference type="PANTHER" id="PTHR41260:SF1">
    <property type="entry name" value="PROTEIN ECSC"/>
    <property type="match status" value="1"/>
</dbReference>
<protein>
    <submittedName>
        <fullName evidence="2">EcsC family protein</fullName>
    </submittedName>
</protein>
<reference evidence="2" key="1">
    <citation type="submission" date="2022-11" db="EMBL/GenBank/DDBJ databases">
        <title>Robbsia betulipollinis sp. nov., isolated from pollen of birch (Betula pendula).</title>
        <authorList>
            <person name="Shi H."/>
            <person name="Ambika Manirajan B."/>
            <person name="Ratering S."/>
            <person name="Geissler-Plaum R."/>
            <person name="Schnell S."/>
        </authorList>
    </citation>
    <scope>NUCLEOTIDE SEQUENCE</scope>
    <source>
        <strain evidence="2">Bb-Pol-6</strain>
    </source>
</reference>
<feature type="region of interest" description="Disordered" evidence="1">
    <location>
        <begin position="78"/>
        <end position="103"/>
    </location>
</feature>
<keyword evidence="3" id="KW-1185">Reference proteome</keyword>
<evidence type="ECO:0000313" key="3">
    <source>
        <dbReference type="Proteomes" id="UP001082899"/>
    </source>
</evidence>
<accession>A0ABT3ZL91</accession>
<dbReference type="InterPro" id="IPR024787">
    <property type="entry name" value="EcsC"/>
</dbReference>